<feature type="region of interest" description="Disordered" evidence="1">
    <location>
        <begin position="71"/>
        <end position="97"/>
    </location>
</feature>
<protein>
    <submittedName>
        <fullName evidence="3">Uncharacterized protein</fullName>
    </submittedName>
</protein>
<evidence type="ECO:0000256" key="1">
    <source>
        <dbReference type="SAM" id="MobiDB-lite"/>
    </source>
</evidence>
<reference evidence="3 4" key="1">
    <citation type="submission" date="2017-08" db="EMBL/GenBank/DDBJ databases">
        <title>Infants hospitalized years apart are colonized by the same room-sourced microbial strains.</title>
        <authorList>
            <person name="Brooks B."/>
            <person name="Olm M.R."/>
            <person name="Firek B.A."/>
            <person name="Baker R."/>
            <person name="Thomas B.C."/>
            <person name="Morowitz M.J."/>
            <person name="Banfield J.F."/>
        </authorList>
    </citation>
    <scope>NUCLEOTIDE SEQUENCE [LARGE SCALE GENOMIC DNA]</scope>
    <source>
        <strain evidence="3">S2_005_003_R2_47</strain>
    </source>
</reference>
<evidence type="ECO:0000256" key="2">
    <source>
        <dbReference type="SAM" id="SignalP"/>
    </source>
</evidence>
<feature type="signal peptide" evidence="2">
    <location>
        <begin position="1"/>
        <end position="23"/>
    </location>
</feature>
<keyword evidence="2" id="KW-0732">Signal</keyword>
<evidence type="ECO:0000313" key="4">
    <source>
        <dbReference type="Proteomes" id="UP000248597"/>
    </source>
</evidence>
<feature type="chain" id="PRO_5015867816" evidence="2">
    <location>
        <begin position="24"/>
        <end position="97"/>
    </location>
</feature>
<accession>A0A2W5KVY3</accession>
<name>A0A2W5KVY3_SPHMC</name>
<comment type="caution">
    <text evidence="3">The sequence shown here is derived from an EMBL/GenBank/DDBJ whole genome shotgun (WGS) entry which is preliminary data.</text>
</comment>
<dbReference type="AlphaFoldDB" id="A0A2W5KVY3"/>
<dbReference type="EMBL" id="QFPJ01000035">
    <property type="protein sequence ID" value="PZQ21172.1"/>
    <property type="molecule type" value="Genomic_DNA"/>
</dbReference>
<feature type="compositionally biased region" description="Acidic residues" evidence="1">
    <location>
        <begin position="84"/>
        <end position="97"/>
    </location>
</feature>
<evidence type="ECO:0000313" key="3">
    <source>
        <dbReference type="EMBL" id="PZQ21172.1"/>
    </source>
</evidence>
<proteinExistence type="predicted"/>
<organism evidence="3 4">
    <name type="scientific">Sphingopyxis macrogoltabida</name>
    <name type="common">Sphingomonas macrogoltabidus</name>
    <dbReference type="NCBI Taxonomy" id="33050"/>
    <lineage>
        <taxon>Bacteria</taxon>
        <taxon>Pseudomonadati</taxon>
        <taxon>Pseudomonadota</taxon>
        <taxon>Alphaproteobacteria</taxon>
        <taxon>Sphingomonadales</taxon>
        <taxon>Sphingomonadaceae</taxon>
        <taxon>Sphingopyxis</taxon>
    </lineage>
</organism>
<dbReference type="Proteomes" id="UP000248597">
    <property type="component" value="Unassembled WGS sequence"/>
</dbReference>
<sequence>MKKATIILVVTSAVMIAGTMATADDLAEVSPAEAENFTARGKARLAVPGVDYDPAEYPNAENDEFAALAAADDEGAADGASIGDDADSEDTTAADDE</sequence>
<gene>
    <name evidence="3" type="ORF">DI569_12980</name>
</gene>